<keyword evidence="2" id="KW-1003">Cell membrane</keyword>
<dbReference type="Pfam" id="PF06271">
    <property type="entry name" value="RDD"/>
    <property type="match status" value="1"/>
</dbReference>
<evidence type="ECO:0000313" key="9">
    <source>
        <dbReference type="Proteomes" id="UP000184206"/>
    </source>
</evidence>
<dbReference type="PANTHER" id="PTHR36115:SF9">
    <property type="entry name" value="LMO1584 PROTEIN"/>
    <property type="match status" value="1"/>
</dbReference>
<dbReference type="STRING" id="1123231.SAMN02745189_00190"/>
<protein>
    <submittedName>
        <fullName evidence="8">Uncharacterized membrane protein YckC, RDD family</fullName>
    </submittedName>
</protein>
<evidence type="ECO:0000259" key="7">
    <source>
        <dbReference type="Pfam" id="PF06271"/>
    </source>
</evidence>
<name>A0A1M7AL51_9BACL</name>
<keyword evidence="3 6" id="KW-0812">Transmembrane</keyword>
<keyword evidence="5 6" id="KW-0472">Membrane</keyword>
<organism evidence="8 9">
    <name type="scientific">Lacicoccus alkaliphilus DSM 16010</name>
    <dbReference type="NCBI Taxonomy" id="1123231"/>
    <lineage>
        <taxon>Bacteria</taxon>
        <taxon>Bacillati</taxon>
        <taxon>Bacillota</taxon>
        <taxon>Bacilli</taxon>
        <taxon>Bacillales</taxon>
        <taxon>Salinicoccaceae</taxon>
        <taxon>Lacicoccus</taxon>
    </lineage>
</organism>
<evidence type="ECO:0000256" key="6">
    <source>
        <dbReference type="SAM" id="Phobius"/>
    </source>
</evidence>
<gene>
    <name evidence="8" type="ORF">SAMN02745189_00190</name>
</gene>
<feature type="domain" description="RDD" evidence="7">
    <location>
        <begin position="28"/>
        <end position="155"/>
    </location>
</feature>
<evidence type="ECO:0000256" key="4">
    <source>
        <dbReference type="ARBA" id="ARBA00022989"/>
    </source>
</evidence>
<dbReference type="OrthoDB" id="9793824at2"/>
<accession>A0A1M7AL51</accession>
<proteinExistence type="predicted"/>
<reference evidence="8 9" key="1">
    <citation type="submission" date="2016-11" db="EMBL/GenBank/DDBJ databases">
        <authorList>
            <person name="Jaros S."/>
            <person name="Januszkiewicz K."/>
            <person name="Wedrychowicz H."/>
        </authorList>
    </citation>
    <scope>NUCLEOTIDE SEQUENCE [LARGE SCALE GENOMIC DNA]</scope>
    <source>
        <strain evidence="8 9">DSM 16010</strain>
    </source>
</reference>
<dbReference type="RefSeq" id="WP_072707435.1">
    <property type="nucleotide sequence ID" value="NZ_FRCF01000002.1"/>
</dbReference>
<dbReference type="InterPro" id="IPR051791">
    <property type="entry name" value="Pra-immunoreactive"/>
</dbReference>
<evidence type="ECO:0000256" key="3">
    <source>
        <dbReference type="ARBA" id="ARBA00022692"/>
    </source>
</evidence>
<dbReference type="InterPro" id="IPR010432">
    <property type="entry name" value="RDD"/>
</dbReference>
<feature type="transmembrane region" description="Helical" evidence="6">
    <location>
        <begin position="30"/>
        <end position="52"/>
    </location>
</feature>
<dbReference type="AlphaFoldDB" id="A0A1M7AL51"/>
<dbReference type="Proteomes" id="UP000184206">
    <property type="component" value="Unassembled WGS sequence"/>
</dbReference>
<dbReference type="PANTHER" id="PTHR36115">
    <property type="entry name" value="PROLINE-RICH ANTIGEN HOMOLOG-RELATED"/>
    <property type="match status" value="1"/>
</dbReference>
<evidence type="ECO:0000256" key="2">
    <source>
        <dbReference type="ARBA" id="ARBA00022475"/>
    </source>
</evidence>
<evidence type="ECO:0000313" key="8">
    <source>
        <dbReference type="EMBL" id="SHL43458.1"/>
    </source>
</evidence>
<keyword evidence="4 6" id="KW-1133">Transmembrane helix</keyword>
<sequence length="195" mass="21965">MENAQPETVRYQPAHDTLTDKLDYMSSASFLSRAVAFIIDGLAIWGLSQIIIHPVLQLAGVGDVYFLTPMLSVANIATGVLYYLYFILMTYFAQATLGKMITGITVVGRDSDKLSLSQVIFRELVGRYINNTLWYLPYLVVLFTERRIGLHDYFADTYVVKNSFNLYKKEIKAGMTGQGRSDHQVDGLGHGRNHI</sequence>
<dbReference type="EMBL" id="FRCF01000002">
    <property type="protein sequence ID" value="SHL43458.1"/>
    <property type="molecule type" value="Genomic_DNA"/>
</dbReference>
<comment type="subcellular location">
    <subcellularLocation>
        <location evidence="1">Cell membrane</location>
        <topology evidence="1">Multi-pass membrane protein</topology>
    </subcellularLocation>
</comment>
<evidence type="ECO:0000256" key="5">
    <source>
        <dbReference type="ARBA" id="ARBA00023136"/>
    </source>
</evidence>
<feature type="transmembrane region" description="Helical" evidence="6">
    <location>
        <begin position="64"/>
        <end position="92"/>
    </location>
</feature>
<keyword evidence="9" id="KW-1185">Reference proteome</keyword>
<evidence type="ECO:0000256" key="1">
    <source>
        <dbReference type="ARBA" id="ARBA00004651"/>
    </source>
</evidence>
<dbReference type="GO" id="GO:0005886">
    <property type="term" value="C:plasma membrane"/>
    <property type="evidence" value="ECO:0007669"/>
    <property type="project" value="UniProtKB-SubCell"/>
</dbReference>